<dbReference type="EMBL" id="CM000127">
    <property type="protein sequence ID" value="EEC72591.1"/>
    <property type="molecule type" value="Genomic_DNA"/>
</dbReference>
<evidence type="ECO:0000313" key="5">
    <source>
        <dbReference type="EMBL" id="EEC72591.1"/>
    </source>
</evidence>
<dbReference type="PANTHER" id="PTHR47208:SF1">
    <property type="entry name" value="OS02G0174800 PROTEIN"/>
    <property type="match status" value="1"/>
</dbReference>
<evidence type="ECO:0000313" key="6">
    <source>
        <dbReference type="Proteomes" id="UP000007015"/>
    </source>
</evidence>
<feature type="domain" description="FLZ-type" evidence="4">
    <location>
        <begin position="103"/>
        <end position="122"/>
    </location>
</feature>
<evidence type="ECO:0000259" key="4">
    <source>
        <dbReference type="Pfam" id="PF04570"/>
    </source>
</evidence>
<evidence type="ECO:0000256" key="2">
    <source>
        <dbReference type="ARBA" id="ARBA00022723"/>
    </source>
</evidence>
<proteinExistence type="inferred from homology"/>
<reference evidence="5 6" key="1">
    <citation type="journal article" date="2005" name="PLoS Biol.">
        <title>The genomes of Oryza sativa: a history of duplications.</title>
        <authorList>
            <person name="Yu J."/>
            <person name="Wang J."/>
            <person name="Lin W."/>
            <person name="Li S."/>
            <person name="Li H."/>
            <person name="Zhou J."/>
            <person name="Ni P."/>
            <person name="Dong W."/>
            <person name="Hu S."/>
            <person name="Zeng C."/>
            <person name="Zhang J."/>
            <person name="Zhang Y."/>
            <person name="Li R."/>
            <person name="Xu Z."/>
            <person name="Li S."/>
            <person name="Li X."/>
            <person name="Zheng H."/>
            <person name="Cong L."/>
            <person name="Lin L."/>
            <person name="Yin J."/>
            <person name="Geng J."/>
            <person name="Li G."/>
            <person name="Shi J."/>
            <person name="Liu J."/>
            <person name="Lv H."/>
            <person name="Li J."/>
            <person name="Wang J."/>
            <person name="Deng Y."/>
            <person name="Ran L."/>
            <person name="Shi X."/>
            <person name="Wang X."/>
            <person name="Wu Q."/>
            <person name="Li C."/>
            <person name="Ren X."/>
            <person name="Wang J."/>
            <person name="Wang X."/>
            <person name="Li D."/>
            <person name="Liu D."/>
            <person name="Zhang X."/>
            <person name="Ji Z."/>
            <person name="Zhao W."/>
            <person name="Sun Y."/>
            <person name="Zhang Z."/>
            <person name="Bao J."/>
            <person name="Han Y."/>
            <person name="Dong L."/>
            <person name="Ji J."/>
            <person name="Chen P."/>
            <person name="Wu S."/>
            <person name="Liu J."/>
            <person name="Xiao Y."/>
            <person name="Bu D."/>
            <person name="Tan J."/>
            <person name="Yang L."/>
            <person name="Ye C."/>
            <person name="Zhang J."/>
            <person name="Xu J."/>
            <person name="Zhou Y."/>
            <person name="Yu Y."/>
            <person name="Zhang B."/>
            <person name="Zhuang S."/>
            <person name="Wei H."/>
            <person name="Liu B."/>
            <person name="Lei M."/>
            <person name="Yu H."/>
            <person name="Li Y."/>
            <person name="Xu H."/>
            <person name="Wei S."/>
            <person name="He X."/>
            <person name="Fang L."/>
            <person name="Zhang Z."/>
            <person name="Zhang Y."/>
            <person name="Huang X."/>
            <person name="Su Z."/>
            <person name="Tong W."/>
            <person name="Li J."/>
            <person name="Tong Z."/>
            <person name="Li S."/>
            <person name="Ye J."/>
            <person name="Wang L."/>
            <person name="Fang L."/>
            <person name="Lei T."/>
            <person name="Chen C."/>
            <person name="Chen H."/>
            <person name="Xu Z."/>
            <person name="Li H."/>
            <person name="Huang H."/>
            <person name="Zhang F."/>
            <person name="Xu H."/>
            <person name="Li N."/>
            <person name="Zhao C."/>
            <person name="Li S."/>
            <person name="Dong L."/>
            <person name="Huang Y."/>
            <person name="Li L."/>
            <person name="Xi Y."/>
            <person name="Qi Q."/>
            <person name="Li W."/>
            <person name="Zhang B."/>
            <person name="Hu W."/>
            <person name="Zhang Y."/>
            <person name="Tian X."/>
            <person name="Jiao Y."/>
            <person name="Liang X."/>
            <person name="Jin J."/>
            <person name="Gao L."/>
            <person name="Zheng W."/>
            <person name="Hao B."/>
            <person name="Liu S."/>
            <person name="Wang W."/>
            <person name="Yuan L."/>
            <person name="Cao M."/>
            <person name="McDermott J."/>
            <person name="Samudrala R."/>
            <person name="Wang J."/>
            <person name="Wong G.K."/>
            <person name="Yang H."/>
        </authorList>
    </citation>
    <scope>NUCLEOTIDE SEQUENCE [LARGE SCALE GENOMIC DNA]</scope>
    <source>
        <strain evidence="6">cv. 93-11</strain>
    </source>
</reference>
<name>B8AIJ9_ORYSI</name>
<dbReference type="PANTHER" id="PTHR47208">
    <property type="entry name" value="OS02G0174800 PROTEIN"/>
    <property type="match status" value="1"/>
</dbReference>
<protein>
    <recommendedName>
        <fullName evidence="4">FLZ-type domain-containing protein</fullName>
    </recommendedName>
</protein>
<dbReference type="InterPro" id="IPR007650">
    <property type="entry name" value="Zf-FLZ_dom"/>
</dbReference>
<feature type="region of interest" description="Disordered" evidence="3">
    <location>
        <begin position="39"/>
        <end position="76"/>
    </location>
</feature>
<dbReference type="Gramene" id="BGIOSGA007644-TA">
    <property type="protein sequence ID" value="BGIOSGA007644-PA"/>
    <property type="gene ID" value="BGIOSGA007644"/>
</dbReference>
<sequence length="155" mass="16074">MAMDPDAAEWPCIIQALPALPPSPSSTGVPRLPTMVQALPAATDPPPAAAAAARLRRGAEPPSPRRTRSGGAPEWTPAETLALVAEVAAVDDGWSRSVSAFQKGEKAFCSSECRCHQMLMDDHADNCGSEALKANDYSASPHSAPLPFSLSVAAA</sequence>
<dbReference type="AlphaFoldDB" id="B8AIJ9"/>
<dbReference type="InterPro" id="IPR044604">
    <property type="entry name" value="FLZ12/13/14"/>
</dbReference>
<accession>B8AIJ9</accession>
<gene>
    <name evidence="5" type="ORF">OsI_06050</name>
</gene>
<organism evidence="5 6">
    <name type="scientific">Oryza sativa subsp. indica</name>
    <name type="common">Rice</name>
    <dbReference type="NCBI Taxonomy" id="39946"/>
    <lineage>
        <taxon>Eukaryota</taxon>
        <taxon>Viridiplantae</taxon>
        <taxon>Streptophyta</taxon>
        <taxon>Embryophyta</taxon>
        <taxon>Tracheophyta</taxon>
        <taxon>Spermatophyta</taxon>
        <taxon>Magnoliopsida</taxon>
        <taxon>Liliopsida</taxon>
        <taxon>Poales</taxon>
        <taxon>Poaceae</taxon>
        <taxon>BOP clade</taxon>
        <taxon>Oryzoideae</taxon>
        <taxon>Oryzeae</taxon>
        <taxon>Oryzinae</taxon>
        <taxon>Oryza</taxon>
        <taxon>Oryza sativa</taxon>
    </lineage>
</organism>
<dbReference type="Pfam" id="PF04570">
    <property type="entry name" value="zf-FLZ"/>
    <property type="match status" value="1"/>
</dbReference>
<comment type="similarity">
    <text evidence="1">Belongs to the FLZ family.</text>
</comment>
<keyword evidence="6" id="KW-1185">Reference proteome</keyword>
<evidence type="ECO:0000256" key="3">
    <source>
        <dbReference type="SAM" id="MobiDB-lite"/>
    </source>
</evidence>
<evidence type="ECO:0000256" key="1">
    <source>
        <dbReference type="ARBA" id="ARBA00009374"/>
    </source>
</evidence>
<dbReference type="GO" id="GO:0046872">
    <property type="term" value="F:metal ion binding"/>
    <property type="evidence" value="ECO:0007669"/>
    <property type="project" value="UniProtKB-KW"/>
</dbReference>
<dbReference type="Proteomes" id="UP000007015">
    <property type="component" value="Chromosome 2"/>
</dbReference>
<dbReference type="HOGENOM" id="CLU_1698397_0_0_1"/>
<keyword evidence="2" id="KW-0479">Metal-binding</keyword>